<dbReference type="PANTHER" id="PTHR11067:SF9">
    <property type="entry name" value="INOSINE TRIPHOSPHATE PYROPHOSPHATASE"/>
    <property type="match status" value="1"/>
</dbReference>
<evidence type="ECO:0000256" key="7">
    <source>
        <dbReference type="ARBA" id="ARBA00023080"/>
    </source>
</evidence>
<dbReference type="CDD" id="cd00515">
    <property type="entry name" value="HAM1"/>
    <property type="match status" value="1"/>
</dbReference>
<keyword evidence="3 10" id="KW-0479">Metal-binding</keyword>
<feature type="binding site" evidence="10">
    <location>
        <position position="177"/>
    </location>
    <ligand>
        <name>substrate</name>
    </ligand>
</feature>
<protein>
    <recommendedName>
        <fullName evidence="10">dITP/XTP pyrophosphatase</fullName>
        <ecNumber evidence="10">3.6.1.66</ecNumber>
    </recommendedName>
    <alternativeName>
        <fullName evidence="10">Non-canonical purine NTP pyrophosphatase</fullName>
    </alternativeName>
    <alternativeName>
        <fullName evidence="10">Non-standard purine NTP pyrophosphatase</fullName>
    </alternativeName>
    <alternativeName>
        <fullName evidence="10">Nucleoside-triphosphate diphosphatase</fullName>
    </alternativeName>
    <alternativeName>
        <fullName evidence="10">Nucleoside-triphosphate pyrophosphatase</fullName>
        <shortName evidence="10">NTPase</shortName>
    </alternativeName>
</protein>
<evidence type="ECO:0000256" key="2">
    <source>
        <dbReference type="ARBA" id="ARBA00011738"/>
    </source>
</evidence>
<reference evidence="12" key="2">
    <citation type="submission" date="2021-06" db="EMBL/GenBank/DDBJ databases">
        <title>Genomic Description and Analysis of Intracellular Bacteria, Candidatus Berkiella cookevillensis and Candidatus Berkiella aquae.</title>
        <authorList>
            <person name="Kidane D.T."/>
            <person name="Mehari Y.T."/>
            <person name="Rice F.C."/>
            <person name="Arivett B.A."/>
            <person name="Farone A.L."/>
            <person name="Berk S.G."/>
            <person name="Farone M.B."/>
        </authorList>
    </citation>
    <scope>NUCLEOTIDE SEQUENCE</scope>
    <source>
        <strain evidence="12">HT99</strain>
    </source>
</reference>
<feature type="binding site" evidence="10">
    <location>
        <begin position="182"/>
        <end position="183"/>
    </location>
    <ligand>
        <name>substrate</name>
    </ligand>
</feature>
<feature type="binding site" evidence="10">
    <location>
        <position position="69"/>
    </location>
    <ligand>
        <name>Mg(2+)</name>
        <dbReference type="ChEBI" id="CHEBI:18420"/>
    </ligand>
</feature>
<evidence type="ECO:0000313" key="12">
    <source>
        <dbReference type="EMBL" id="MCS5712615.1"/>
    </source>
</evidence>
<evidence type="ECO:0000256" key="3">
    <source>
        <dbReference type="ARBA" id="ARBA00022723"/>
    </source>
</evidence>
<feature type="binding site" evidence="10">
    <location>
        <begin position="8"/>
        <end position="13"/>
    </location>
    <ligand>
        <name>substrate</name>
    </ligand>
</feature>
<dbReference type="HAMAP" id="MF_01405">
    <property type="entry name" value="Non_canon_purine_NTPase"/>
    <property type="match status" value="1"/>
</dbReference>
<dbReference type="InterPro" id="IPR020922">
    <property type="entry name" value="dITP/XTP_pyrophosphatase"/>
</dbReference>
<evidence type="ECO:0000256" key="6">
    <source>
        <dbReference type="ARBA" id="ARBA00022842"/>
    </source>
</evidence>
<dbReference type="GO" id="GO:0017111">
    <property type="term" value="F:ribonucleoside triphosphate phosphatase activity"/>
    <property type="evidence" value="ECO:0007669"/>
    <property type="project" value="InterPro"/>
</dbReference>
<dbReference type="GO" id="GO:0036222">
    <property type="term" value="F:XTP diphosphatase activity"/>
    <property type="evidence" value="ECO:0007669"/>
    <property type="project" value="UniProtKB-UniRule"/>
</dbReference>
<evidence type="ECO:0000313" key="13">
    <source>
        <dbReference type="Proteomes" id="UP000051497"/>
    </source>
</evidence>
<dbReference type="GO" id="GO:0035870">
    <property type="term" value="F:dITP diphosphatase activity"/>
    <property type="evidence" value="ECO:0007669"/>
    <property type="project" value="UniProtKB-UniRule"/>
</dbReference>
<comment type="catalytic activity">
    <reaction evidence="9 10">
        <text>XTP + H2O = XMP + diphosphate + H(+)</text>
        <dbReference type="Rhea" id="RHEA:28610"/>
        <dbReference type="ChEBI" id="CHEBI:15377"/>
        <dbReference type="ChEBI" id="CHEBI:15378"/>
        <dbReference type="ChEBI" id="CHEBI:33019"/>
        <dbReference type="ChEBI" id="CHEBI:57464"/>
        <dbReference type="ChEBI" id="CHEBI:61314"/>
        <dbReference type="EC" id="3.6.1.66"/>
    </reaction>
</comment>
<name>A0AAE3HYW3_9GAMM</name>
<feature type="binding site" evidence="10">
    <location>
        <position position="40"/>
    </location>
    <ligand>
        <name>Mg(2+)</name>
        <dbReference type="ChEBI" id="CHEBI:18420"/>
    </ligand>
</feature>
<dbReference type="InterPro" id="IPR029001">
    <property type="entry name" value="ITPase-like_fam"/>
</dbReference>
<dbReference type="Gene3D" id="3.90.950.10">
    <property type="match status" value="1"/>
</dbReference>
<organism evidence="12 13">
    <name type="scientific">Candidatus Berkiella aquae</name>
    <dbReference type="NCBI Taxonomy" id="295108"/>
    <lineage>
        <taxon>Bacteria</taxon>
        <taxon>Pseudomonadati</taxon>
        <taxon>Pseudomonadota</taxon>
        <taxon>Gammaproteobacteria</taxon>
        <taxon>Candidatus Berkiellales</taxon>
        <taxon>Candidatus Berkiellaceae</taxon>
        <taxon>Candidatus Berkiella</taxon>
    </lineage>
</organism>
<evidence type="ECO:0000256" key="11">
    <source>
        <dbReference type="RuleBase" id="RU003781"/>
    </source>
</evidence>
<comment type="catalytic activity">
    <reaction evidence="8 10">
        <text>dITP + H2O = dIMP + diphosphate + H(+)</text>
        <dbReference type="Rhea" id="RHEA:28342"/>
        <dbReference type="ChEBI" id="CHEBI:15377"/>
        <dbReference type="ChEBI" id="CHEBI:15378"/>
        <dbReference type="ChEBI" id="CHEBI:33019"/>
        <dbReference type="ChEBI" id="CHEBI:61194"/>
        <dbReference type="ChEBI" id="CHEBI:61382"/>
        <dbReference type="EC" id="3.6.1.66"/>
    </reaction>
</comment>
<dbReference type="InterPro" id="IPR002637">
    <property type="entry name" value="RdgB/HAM1"/>
</dbReference>
<sequence length="200" mass="21979">MMKIVIASENQGKLREIQAFFQGMPIRVIAQNEFLVPSVEETGLSFIENAILKARHAAKHSSLPALADDSGLVVDALNGAPGIYSARYAGLDASMPRNIQKLLEDTSHIEDAKRTAHFYCAIAFVRHENDPIPIIACAKWDGMLLRESQGDKGFGYDPLFWIPTLNATAAELDTEQKNQLSHRAQALRLFVAAFSEAGLV</sequence>
<comment type="caution">
    <text evidence="12">The sequence shown here is derived from an EMBL/GenBank/DDBJ whole genome shotgun (WGS) entry which is preliminary data.</text>
</comment>
<keyword evidence="6 10" id="KW-0460">Magnesium</keyword>
<dbReference type="EC" id="3.6.1.66" evidence="10"/>
<dbReference type="GO" id="GO:0046872">
    <property type="term" value="F:metal ion binding"/>
    <property type="evidence" value="ECO:0007669"/>
    <property type="project" value="UniProtKB-KW"/>
</dbReference>
<evidence type="ECO:0000256" key="4">
    <source>
        <dbReference type="ARBA" id="ARBA00022741"/>
    </source>
</evidence>
<evidence type="ECO:0000256" key="10">
    <source>
        <dbReference type="HAMAP-Rule" id="MF_01405"/>
    </source>
</evidence>
<evidence type="ECO:0000256" key="5">
    <source>
        <dbReference type="ARBA" id="ARBA00022801"/>
    </source>
</evidence>
<accession>A0AAE3HYW3</accession>
<dbReference type="PANTHER" id="PTHR11067">
    <property type="entry name" value="INOSINE TRIPHOSPHATE PYROPHOSPHATASE/HAM1 PROTEIN"/>
    <property type="match status" value="1"/>
</dbReference>
<keyword evidence="4 10" id="KW-0547">Nucleotide-binding</keyword>
<reference evidence="12" key="1">
    <citation type="journal article" date="2016" name="Genome Announc.">
        <title>Draft Genome Sequences of Two Novel Amoeba-Resistant Intranuclear Bacteria, 'Candidatus Berkiella cookevillensis' and 'Candidatus Berkiella aquae'.</title>
        <authorList>
            <person name="Mehari Y.T."/>
            <person name="Arivett B.A."/>
            <person name="Farone A.L."/>
            <person name="Gunderson J.H."/>
            <person name="Farone M.B."/>
        </authorList>
    </citation>
    <scope>NUCLEOTIDE SEQUENCE</scope>
    <source>
        <strain evidence="12">HT99</strain>
    </source>
</reference>
<dbReference type="GO" id="GO:0036220">
    <property type="term" value="F:ITP diphosphatase activity"/>
    <property type="evidence" value="ECO:0007669"/>
    <property type="project" value="UniProtKB-UniRule"/>
</dbReference>
<dbReference type="NCBIfam" id="TIGR00042">
    <property type="entry name" value="RdgB/HAM1 family non-canonical purine NTP pyrophosphatase"/>
    <property type="match status" value="1"/>
</dbReference>
<comment type="subunit">
    <text evidence="2 10">Homodimer.</text>
</comment>
<comment type="function">
    <text evidence="10">Pyrophosphatase that catalyzes the hydrolysis of nucleoside triphosphates to their monophosphate derivatives, with a high preference for the non-canonical purine nucleotides XTP (xanthosine triphosphate), dITP (deoxyinosine triphosphate) and ITP. Seems to function as a house-cleaning enzyme that removes non-canonical purine nucleotides from the nucleotide pool, thus preventing their incorporation into DNA/RNA and avoiding chromosomal lesions.</text>
</comment>
<dbReference type="GO" id="GO:0005829">
    <property type="term" value="C:cytosol"/>
    <property type="evidence" value="ECO:0007669"/>
    <property type="project" value="TreeGrafter"/>
</dbReference>
<comment type="cofactor">
    <cofactor evidence="10">
        <name>Mg(2+)</name>
        <dbReference type="ChEBI" id="CHEBI:18420"/>
    </cofactor>
    <text evidence="10">Binds 1 Mg(2+) ion per subunit.</text>
</comment>
<feature type="binding site" evidence="10">
    <location>
        <position position="70"/>
    </location>
    <ligand>
        <name>substrate</name>
    </ligand>
</feature>
<dbReference type="SUPFAM" id="SSF52972">
    <property type="entry name" value="ITPase-like"/>
    <property type="match status" value="1"/>
</dbReference>
<dbReference type="EMBL" id="LKAJ02000001">
    <property type="protein sequence ID" value="MCS5712615.1"/>
    <property type="molecule type" value="Genomic_DNA"/>
</dbReference>
<feature type="binding site" evidence="10">
    <location>
        <begin position="154"/>
        <end position="157"/>
    </location>
    <ligand>
        <name>substrate</name>
    </ligand>
</feature>
<feature type="active site" description="Proton acceptor" evidence="10">
    <location>
        <position position="69"/>
    </location>
</feature>
<gene>
    <name evidence="12" type="primary">rdgB</name>
    <name evidence="12" type="ORF">HT99x_014335</name>
</gene>
<dbReference type="FunFam" id="3.90.950.10:FF:000001">
    <property type="entry name" value="dITP/XTP pyrophosphatase"/>
    <property type="match status" value="1"/>
</dbReference>
<dbReference type="GO" id="GO:0000166">
    <property type="term" value="F:nucleotide binding"/>
    <property type="evidence" value="ECO:0007669"/>
    <property type="project" value="UniProtKB-KW"/>
</dbReference>
<comment type="similarity">
    <text evidence="1 10 11">Belongs to the HAM1 NTPase family.</text>
</comment>
<keyword evidence="7 10" id="KW-0546">Nucleotide metabolism</keyword>
<keyword evidence="5 10" id="KW-0378">Hydrolase</keyword>
<dbReference type="Proteomes" id="UP000051497">
    <property type="component" value="Unassembled WGS sequence"/>
</dbReference>
<evidence type="ECO:0000256" key="1">
    <source>
        <dbReference type="ARBA" id="ARBA00008023"/>
    </source>
</evidence>
<dbReference type="RefSeq" id="WP_075065244.1">
    <property type="nucleotide sequence ID" value="NZ_LKAJ02000001.1"/>
</dbReference>
<dbReference type="GO" id="GO:0009146">
    <property type="term" value="P:purine nucleoside triphosphate catabolic process"/>
    <property type="evidence" value="ECO:0007669"/>
    <property type="project" value="UniProtKB-UniRule"/>
</dbReference>
<proteinExistence type="inferred from homology"/>
<keyword evidence="13" id="KW-1185">Reference proteome</keyword>
<evidence type="ECO:0000256" key="9">
    <source>
        <dbReference type="ARBA" id="ARBA00052017"/>
    </source>
</evidence>
<dbReference type="Pfam" id="PF01725">
    <property type="entry name" value="Ham1p_like"/>
    <property type="match status" value="1"/>
</dbReference>
<evidence type="ECO:0000256" key="8">
    <source>
        <dbReference type="ARBA" id="ARBA00051875"/>
    </source>
</evidence>
<dbReference type="AlphaFoldDB" id="A0AAE3HYW3"/>
<comment type="catalytic activity">
    <reaction evidence="10">
        <text>ITP + H2O = IMP + diphosphate + H(+)</text>
        <dbReference type="Rhea" id="RHEA:29399"/>
        <dbReference type="ChEBI" id="CHEBI:15377"/>
        <dbReference type="ChEBI" id="CHEBI:15378"/>
        <dbReference type="ChEBI" id="CHEBI:33019"/>
        <dbReference type="ChEBI" id="CHEBI:58053"/>
        <dbReference type="ChEBI" id="CHEBI:61402"/>
        <dbReference type="EC" id="3.6.1.66"/>
    </reaction>
</comment>
<dbReference type="GO" id="GO:0009117">
    <property type="term" value="P:nucleotide metabolic process"/>
    <property type="evidence" value="ECO:0007669"/>
    <property type="project" value="UniProtKB-KW"/>
</dbReference>